<organism evidence="2 3">
    <name type="scientific">Winogradskyella psychrotolerans RS-3</name>
    <dbReference type="NCBI Taxonomy" id="641526"/>
    <lineage>
        <taxon>Bacteria</taxon>
        <taxon>Pseudomonadati</taxon>
        <taxon>Bacteroidota</taxon>
        <taxon>Flavobacteriia</taxon>
        <taxon>Flavobacteriales</taxon>
        <taxon>Flavobacteriaceae</taxon>
        <taxon>Winogradskyella</taxon>
    </lineage>
</organism>
<proteinExistence type="predicted"/>
<dbReference type="eggNOG" id="ENOG502ZUWC">
    <property type="taxonomic scope" value="Bacteria"/>
</dbReference>
<accession>S7XA07</accession>
<dbReference type="AlphaFoldDB" id="S7XA07"/>
<sequence length="41" mass="4379">MSAIDPAFTSGAALFAMLYYLLITFLTPEKTIVIAAIANNT</sequence>
<name>S7XA07_9FLAO</name>
<reference evidence="2 3" key="1">
    <citation type="journal article" date="2013" name="Genome Announc.">
        <title>Draft Genome Sequence of Winogradskyella psychrotolerans RS-3T, Isolated from the Marine Transect of Kongsfjorden, Ny-Alesund, Svalbard, Arctic Ocean.</title>
        <authorList>
            <person name="Kumar Pinnaka A."/>
            <person name="Ara S."/>
            <person name="Singh A."/>
            <person name="Shivaji S."/>
        </authorList>
    </citation>
    <scope>NUCLEOTIDE SEQUENCE [LARGE SCALE GENOMIC DNA]</scope>
    <source>
        <strain evidence="2 3">RS-3</strain>
    </source>
</reference>
<comment type="caution">
    <text evidence="2">The sequence shown here is derived from an EMBL/GenBank/DDBJ whole genome shotgun (WGS) entry which is preliminary data.</text>
</comment>
<keyword evidence="1" id="KW-1133">Transmembrane helix</keyword>
<feature type="transmembrane region" description="Helical" evidence="1">
    <location>
        <begin position="6"/>
        <end position="26"/>
    </location>
</feature>
<dbReference type="Proteomes" id="UP000014962">
    <property type="component" value="Unassembled WGS sequence"/>
</dbReference>
<evidence type="ECO:0000313" key="2">
    <source>
        <dbReference type="EMBL" id="EPR72863.1"/>
    </source>
</evidence>
<dbReference type="STRING" id="641526.ADIWIN_2186"/>
<keyword evidence="1" id="KW-0472">Membrane</keyword>
<gene>
    <name evidence="2" type="ORF">ADIWIN_2186</name>
</gene>
<evidence type="ECO:0000256" key="1">
    <source>
        <dbReference type="SAM" id="Phobius"/>
    </source>
</evidence>
<dbReference type="EMBL" id="ATMR01000098">
    <property type="protein sequence ID" value="EPR72863.1"/>
    <property type="molecule type" value="Genomic_DNA"/>
</dbReference>
<keyword evidence="1" id="KW-0812">Transmembrane</keyword>
<evidence type="ECO:0000313" key="3">
    <source>
        <dbReference type="Proteomes" id="UP000014962"/>
    </source>
</evidence>
<protein>
    <submittedName>
        <fullName evidence="2">Uncharacterized protein</fullName>
    </submittedName>
</protein>
<keyword evidence="3" id="KW-1185">Reference proteome</keyword>